<dbReference type="Proteomes" id="UP000002640">
    <property type="component" value="Unassembled WGS sequence"/>
</dbReference>
<sequence length="110" mass="12079">PGMTEVHAAWLTAGANGDAAAMKQLRSQFPEFLDLQRVRKAPAEPRSRFCSWNEFHLHTIGASALHAAVWDGSLGIIQFLLEESQSPDSADDSGVTPMMLVIMRLNLITM</sequence>
<dbReference type="InParanoid" id="G4YWM2"/>
<keyword evidence="1" id="KW-0040">ANK repeat</keyword>
<reference evidence="2 3" key="1">
    <citation type="journal article" date="2006" name="Science">
        <title>Phytophthora genome sequences uncover evolutionary origins and mechanisms of pathogenesis.</title>
        <authorList>
            <person name="Tyler B.M."/>
            <person name="Tripathy S."/>
            <person name="Zhang X."/>
            <person name="Dehal P."/>
            <person name="Jiang R.H."/>
            <person name="Aerts A."/>
            <person name="Arredondo F.D."/>
            <person name="Baxter L."/>
            <person name="Bensasson D."/>
            <person name="Beynon J.L."/>
            <person name="Chapman J."/>
            <person name="Damasceno C.M."/>
            <person name="Dorrance A.E."/>
            <person name="Dou D."/>
            <person name="Dickerman A.W."/>
            <person name="Dubchak I.L."/>
            <person name="Garbelotto M."/>
            <person name="Gijzen M."/>
            <person name="Gordon S.G."/>
            <person name="Govers F."/>
            <person name="Grunwald N.J."/>
            <person name="Huang W."/>
            <person name="Ivors K.L."/>
            <person name="Jones R.W."/>
            <person name="Kamoun S."/>
            <person name="Krampis K."/>
            <person name="Lamour K.H."/>
            <person name="Lee M.K."/>
            <person name="McDonald W.H."/>
            <person name="Medina M."/>
            <person name="Meijer H.J."/>
            <person name="Nordberg E.K."/>
            <person name="Maclean D.J."/>
            <person name="Ospina-Giraldo M.D."/>
            <person name="Morris P.F."/>
            <person name="Phuntumart V."/>
            <person name="Putnam N.H."/>
            <person name="Rash S."/>
            <person name="Rose J.K."/>
            <person name="Sakihama Y."/>
            <person name="Salamov A.A."/>
            <person name="Savidor A."/>
            <person name="Scheuring C.F."/>
            <person name="Smith B.M."/>
            <person name="Sobral B.W."/>
            <person name="Terry A."/>
            <person name="Torto-Alalibo T.A."/>
            <person name="Win J."/>
            <person name="Xu Z."/>
            <person name="Zhang H."/>
            <person name="Grigoriev I.V."/>
            <person name="Rokhsar D.S."/>
            <person name="Boore J.L."/>
        </authorList>
    </citation>
    <scope>NUCLEOTIDE SEQUENCE [LARGE SCALE GENOMIC DNA]</scope>
    <source>
        <strain evidence="2 3">P6497</strain>
    </source>
</reference>
<dbReference type="Gene3D" id="1.25.40.20">
    <property type="entry name" value="Ankyrin repeat-containing domain"/>
    <property type="match status" value="1"/>
</dbReference>
<keyword evidence="3" id="KW-1185">Reference proteome</keyword>
<dbReference type="RefSeq" id="XP_009518491.1">
    <property type="nucleotide sequence ID" value="XM_009520196.1"/>
</dbReference>
<organism evidence="2 3">
    <name type="scientific">Phytophthora sojae (strain P6497)</name>
    <name type="common">Soybean stem and root rot agent</name>
    <name type="synonym">Phytophthora megasperma f. sp. glycines</name>
    <dbReference type="NCBI Taxonomy" id="1094619"/>
    <lineage>
        <taxon>Eukaryota</taxon>
        <taxon>Sar</taxon>
        <taxon>Stramenopiles</taxon>
        <taxon>Oomycota</taxon>
        <taxon>Peronosporomycetes</taxon>
        <taxon>Peronosporales</taxon>
        <taxon>Peronosporaceae</taxon>
        <taxon>Phytophthora</taxon>
    </lineage>
</organism>
<dbReference type="InterPro" id="IPR036770">
    <property type="entry name" value="Ankyrin_rpt-contain_sf"/>
</dbReference>
<dbReference type="PROSITE" id="PS50297">
    <property type="entry name" value="ANK_REP_REGION"/>
    <property type="match status" value="1"/>
</dbReference>
<evidence type="ECO:0000313" key="3">
    <source>
        <dbReference type="Proteomes" id="UP000002640"/>
    </source>
</evidence>
<feature type="non-terminal residue" evidence="2">
    <location>
        <position position="1"/>
    </location>
</feature>
<dbReference type="AlphaFoldDB" id="G4YWM2"/>
<accession>G4YWM2</accession>
<feature type="repeat" description="ANK" evidence="1">
    <location>
        <begin position="60"/>
        <end position="92"/>
    </location>
</feature>
<dbReference type="EMBL" id="JH159152">
    <property type="protein sequence ID" value="EGZ23203.1"/>
    <property type="molecule type" value="Genomic_DNA"/>
</dbReference>
<protein>
    <submittedName>
        <fullName evidence="2">Uncharacterized protein</fullName>
    </submittedName>
</protein>
<dbReference type="SMR" id="G4YWM2"/>
<dbReference type="PROSITE" id="PS50088">
    <property type="entry name" value="ANK_REPEAT"/>
    <property type="match status" value="1"/>
</dbReference>
<dbReference type="KEGG" id="psoj:PHYSODRAFT_410639"/>
<evidence type="ECO:0000313" key="2">
    <source>
        <dbReference type="EMBL" id="EGZ23203.1"/>
    </source>
</evidence>
<dbReference type="SUPFAM" id="SSF48403">
    <property type="entry name" value="Ankyrin repeat"/>
    <property type="match status" value="1"/>
</dbReference>
<name>G4YWM2_PHYSP</name>
<gene>
    <name evidence="2" type="ORF">PHYSODRAFT_410639</name>
</gene>
<dbReference type="GeneID" id="20651669"/>
<evidence type="ECO:0000256" key="1">
    <source>
        <dbReference type="PROSITE-ProRule" id="PRU00023"/>
    </source>
</evidence>
<proteinExistence type="predicted"/>
<feature type="non-terminal residue" evidence="2">
    <location>
        <position position="110"/>
    </location>
</feature>
<dbReference type="InterPro" id="IPR002110">
    <property type="entry name" value="Ankyrin_rpt"/>
</dbReference>